<dbReference type="Gene3D" id="3.40.50.300">
    <property type="entry name" value="P-loop containing nucleotide triphosphate hydrolases"/>
    <property type="match status" value="1"/>
</dbReference>
<comment type="caution">
    <text evidence="1">The sequence shown here is derived from an EMBL/GenBank/DDBJ whole genome shotgun (WGS) entry which is preliminary data.</text>
</comment>
<name>A0ABR2H910_9EUKA</name>
<organism evidence="1 2">
    <name type="scientific">Tritrichomonas musculus</name>
    <dbReference type="NCBI Taxonomy" id="1915356"/>
    <lineage>
        <taxon>Eukaryota</taxon>
        <taxon>Metamonada</taxon>
        <taxon>Parabasalia</taxon>
        <taxon>Tritrichomonadida</taxon>
        <taxon>Tritrichomonadidae</taxon>
        <taxon>Tritrichomonas</taxon>
    </lineage>
</organism>
<keyword evidence="2" id="KW-1185">Reference proteome</keyword>
<reference evidence="1 2" key="1">
    <citation type="submission" date="2024-04" db="EMBL/GenBank/DDBJ databases">
        <title>Tritrichomonas musculus Genome.</title>
        <authorList>
            <person name="Alves-Ferreira E."/>
            <person name="Grigg M."/>
            <person name="Lorenzi H."/>
            <person name="Galac M."/>
        </authorList>
    </citation>
    <scope>NUCLEOTIDE SEQUENCE [LARGE SCALE GENOMIC DNA]</scope>
    <source>
        <strain evidence="1 2">EAF2021</strain>
    </source>
</reference>
<evidence type="ECO:0000313" key="2">
    <source>
        <dbReference type="Proteomes" id="UP001470230"/>
    </source>
</evidence>
<proteinExistence type="predicted"/>
<evidence type="ECO:0000313" key="1">
    <source>
        <dbReference type="EMBL" id="KAK8842666.1"/>
    </source>
</evidence>
<dbReference type="Proteomes" id="UP001470230">
    <property type="component" value="Unassembled WGS sequence"/>
</dbReference>
<gene>
    <name evidence="1" type="ORF">M9Y10_025526</name>
</gene>
<accession>A0ABR2H910</accession>
<protein>
    <submittedName>
        <fullName evidence="1">Uncharacterized protein</fullName>
    </submittedName>
</protein>
<dbReference type="InterPro" id="IPR027417">
    <property type="entry name" value="P-loop_NTPase"/>
</dbReference>
<dbReference type="EMBL" id="JAPFFF010000037">
    <property type="protein sequence ID" value="KAK8842666.1"/>
    <property type="molecule type" value="Genomic_DNA"/>
</dbReference>
<sequence>MGCGHSKNEAPKTREKFGESEKLTFLVFGMPDSGQTPFIKTMEKSFANTGGFNQNTVNFIAVSTDRSDRKKWVDEYTNQTNVIGSFFFVDVSSPSSALLSVKTFNWMMSQLDDKDPPLVVGYVKTQNYSINFKTLKDYLPPDIQTDQFIETNQQDVQRLIDYVAKIIAKHTQANEGENQN</sequence>